<keyword evidence="1" id="KW-1133">Transmembrane helix</keyword>
<evidence type="ECO:0000313" key="3">
    <source>
        <dbReference type="WBParaSite" id="nRc.2.0.1.t38246-RA"/>
    </source>
</evidence>
<keyword evidence="2" id="KW-1185">Reference proteome</keyword>
<protein>
    <submittedName>
        <fullName evidence="3">Uncharacterized protein</fullName>
    </submittedName>
</protein>
<dbReference type="AlphaFoldDB" id="A0A915KJQ9"/>
<keyword evidence="1" id="KW-0472">Membrane</keyword>
<organism evidence="2 3">
    <name type="scientific">Romanomermis culicivorax</name>
    <name type="common">Nematode worm</name>
    <dbReference type="NCBI Taxonomy" id="13658"/>
    <lineage>
        <taxon>Eukaryota</taxon>
        <taxon>Metazoa</taxon>
        <taxon>Ecdysozoa</taxon>
        <taxon>Nematoda</taxon>
        <taxon>Enoplea</taxon>
        <taxon>Dorylaimia</taxon>
        <taxon>Mermithida</taxon>
        <taxon>Mermithoidea</taxon>
        <taxon>Mermithidae</taxon>
        <taxon>Romanomermis</taxon>
    </lineage>
</organism>
<name>A0A915KJQ9_ROMCU</name>
<proteinExistence type="predicted"/>
<dbReference type="WBParaSite" id="nRc.2.0.1.t38246-RA">
    <property type="protein sequence ID" value="nRc.2.0.1.t38246-RA"/>
    <property type="gene ID" value="nRc.2.0.1.g38246"/>
</dbReference>
<accession>A0A915KJQ9</accession>
<reference evidence="3" key="1">
    <citation type="submission" date="2022-11" db="UniProtKB">
        <authorList>
            <consortium name="WormBaseParasite"/>
        </authorList>
    </citation>
    <scope>IDENTIFICATION</scope>
</reference>
<evidence type="ECO:0000313" key="2">
    <source>
        <dbReference type="Proteomes" id="UP000887565"/>
    </source>
</evidence>
<feature type="transmembrane region" description="Helical" evidence="1">
    <location>
        <begin position="39"/>
        <end position="61"/>
    </location>
</feature>
<evidence type="ECO:0000256" key="1">
    <source>
        <dbReference type="SAM" id="Phobius"/>
    </source>
</evidence>
<keyword evidence="1" id="KW-0812">Transmembrane</keyword>
<sequence length="62" mass="6722">MVLLKHVKGFCFLSGGDVRQLQLLLRGVTREQFIERSGLVVRLIAVGGSSCYLAISVGFGIL</sequence>
<dbReference type="Proteomes" id="UP000887565">
    <property type="component" value="Unplaced"/>
</dbReference>